<protein>
    <submittedName>
        <fullName evidence="2 3">Uncharacterized protein</fullName>
    </submittedName>
</protein>
<evidence type="ECO:0000313" key="2">
    <source>
        <dbReference type="WBParaSite" id="PSU_v2.g19678.t1"/>
    </source>
</evidence>
<dbReference type="AlphaFoldDB" id="A0A914YK28"/>
<evidence type="ECO:0000313" key="3">
    <source>
        <dbReference type="WBParaSite" id="PSU_v2.g19685.t1"/>
    </source>
</evidence>
<proteinExistence type="predicted"/>
<sequence length="72" mass="8557">MSSRYRQTFTHLLVRAESWLRNRHDRRRLDRQIYRRAVLKTSPSFTLPSPSFAQLELARTPLTDEAVELISN</sequence>
<accession>A0A914YK28</accession>
<dbReference type="WBParaSite" id="PSU_v2.g19685.t1">
    <property type="protein sequence ID" value="PSU_v2.g19685.t1"/>
    <property type="gene ID" value="PSU_v2.g19685"/>
</dbReference>
<dbReference type="WBParaSite" id="PSU_v2.g19678.t1">
    <property type="protein sequence ID" value="PSU_v2.g19678.t1"/>
    <property type="gene ID" value="PSU_v2.g19678"/>
</dbReference>
<evidence type="ECO:0000313" key="1">
    <source>
        <dbReference type="Proteomes" id="UP000887577"/>
    </source>
</evidence>
<dbReference type="Proteomes" id="UP000887577">
    <property type="component" value="Unplaced"/>
</dbReference>
<organism evidence="1 3">
    <name type="scientific">Panagrolaimus superbus</name>
    <dbReference type="NCBI Taxonomy" id="310955"/>
    <lineage>
        <taxon>Eukaryota</taxon>
        <taxon>Metazoa</taxon>
        <taxon>Ecdysozoa</taxon>
        <taxon>Nematoda</taxon>
        <taxon>Chromadorea</taxon>
        <taxon>Rhabditida</taxon>
        <taxon>Tylenchina</taxon>
        <taxon>Panagrolaimomorpha</taxon>
        <taxon>Panagrolaimoidea</taxon>
        <taxon>Panagrolaimidae</taxon>
        <taxon>Panagrolaimus</taxon>
    </lineage>
</organism>
<reference evidence="2 3" key="1">
    <citation type="submission" date="2022-11" db="UniProtKB">
        <authorList>
            <consortium name="WormBaseParasite"/>
        </authorList>
    </citation>
    <scope>IDENTIFICATION</scope>
</reference>
<name>A0A914YK28_9BILA</name>
<keyword evidence="1" id="KW-1185">Reference proteome</keyword>